<dbReference type="InterPro" id="IPR004688">
    <property type="entry name" value="Ni/Co_transpt"/>
</dbReference>
<sequence>MARTRWSPRDRRSVAVMALVVVLLHVVGFGALFGLIEPAHLHLGGGGVFTAGVGLLAYTFGLRHAFDADHIAAIDNTTRKLLTSRRPDEPRPMSVGFWFGAGHSTVVFALCLALGAGVRALSGQIADENSRLHAVTGVIGGSVSGGFLWLLGLINLVALVGLVRIVRDLRAGRFDEAALEKQLQSRGFLNRLLGPLTRAVRKPSHIYPVGVLFGLGFDTASEVGLLVLAGGAAAYALPFWAMLVLPILFAAGMILMDTADGIFMAEAYGWADAAPVRTLFYNLTVTTLSVAVALGIGTIELVGVLVDTTGISGGPLGAIAGIDLGHLGYVIVGLFALTWVIALSAWKFGNLEQRWAPRTD</sequence>
<evidence type="ECO:0000256" key="1">
    <source>
        <dbReference type="ARBA" id="ARBA00004127"/>
    </source>
</evidence>
<dbReference type="KEGG" id="nbe:Back2_11790"/>
<dbReference type="GO" id="GO:0005886">
    <property type="term" value="C:plasma membrane"/>
    <property type="evidence" value="ECO:0007669"/>
    <property type="project" value="UniProtKB-SubCell"/>
</dbReference>
<evidence type="ECO:0000313" key="10">
    <source>
        <dbReference type="Proteomes" id="UP000271573"/>
    </source>
</evidence>
<dbReference type="InterPro" id="IPR011541">
    <property type="entry name" value="Ni/Co_transpt_high_affinity"/>
</dbReference>
<feature type="transmembrane region" description="Helical" evidence="8">
    <location>
        <begin position="326"/>
        <end position="346"/>
    </location>
</feature>
<dbReference type="AlphaFoldDB" id="A0A3G9IF20"/>
<evidence type="ECO:0000256" key="2">
    <source>
        <dbReference type="ARBA" id="ARBA00010892"/>
    </source>
</evidence>
<gene>
    <name evidence="9" type="primary">nixA</name>
    <name evidence="9" type="ORF">Back2_11790</name>
</gene>
<evidence type="ECO:0000256" key="7">
    <source>
        <dbReference type="ARBA" id="ARBA00023136"/>
    </source>
</evidence>
<feature type="transmembrane region" description="Helical" evidence="8">
    <location>
        <begin position="235"/>
        <end position="258"/>
    </location>
</feature>
<feature type="transmembrane region" description="Helical" evidence="8">
    <location>
        <begin position="95"/>
        <end position="118"/>
    </location>
</feature>
<feature type="transmembrane region" description="Helical" evidence="8">
    <location>
        <begin position="138"/>
        <end position="163"/>
    </location>
</feature>
<dbReference type="EMBL" id="AP019307">
    <property type="protein sequence ID" value="BBH16892.1"/>
    <property type="molecule type" value="Genomic_DNA"/>
</dbReference>
<proteinExistence type="inferred from homology"/>
<keyword evidence="5 8" id="KW-0812">Transmembrane</keyword>
<protein>
    <recommendedName>
        <fullName evidence="8">Nickel/cobalt efflux system</fullName>
    </recommendedName>
</protein>
<feature type="transmembrane region" description="Helical" evidence="8">
    <location>
        <begin position="12"/>
        <end position="36"/>
    </location>
</feature>
<keyword evidence="4" id="KW-0533">Nickel</keyword>
<evidence type="ECO:0000256" key="5">
    <source>
        <dbReference type="ARBA" id="ARBA00022692"/>
    </source>
</evidence>
<dbReference type="GO" id="GO:0012505">
    <property type="term" value="C:endomembrane system"/>
    <property type="evidence" value="ECO:0007669"/>
    <property type="project" value="UniProtKB-SubCell"/>
</dbReference>
<dbReference type="Proteomes" id="UP000271573">
    <property type="component" value="Chromosome"/>
</dbReference>
<evidence type="ECO:0000256" key="3">
    <source>
        <dbReference type="ARBA" id="ARBA00022448"/>
    </source>
</evidence>
<feature type="transmembrane region" description="Helical" evidence="8">
    <location>
        <begin position="206"/>
        <end position="229"/>
    </location>
</feature>
<dbReference type="PANTHER" id="PTHR31611">
    <property type="entry name" value="HIGH-AFFINITY NICKEL TRANSPORT PROTEIN NIC1"/>
    <property type="match status" value="1"/>
</dbReference>
<evidence type="ECO:0000313" key="9">
    <source>
        <dbReference type="EMBL" id="BBH16892.1"/>
    </source>
</evidence>
<keyword evidence="3 8" id="KW-0813">Transport</keyword>
<comment type="subcellular location">
    <subcellularLocation>
        <location evidence="8">Cell membrane</location>
        <topology evidence="8">Multi-pass membrane protein</topology>
    </subcellularLocation>
    <subcellularLocation>
        <location evidence="1">Endomembrane system</location>
        <topology evidence="1">Multi-pass membrane protein</topology>
    </subcellularLocation>
</comment>
<dbReference type="Pfam" id="PF03824">
    <property type="entry name" value="NicO"/>
    <property type="match status" value="1"/>
</dbReference>
<keyword evidence="7 8" id="KW-0472">Membrane</keyword>
<organism evidence="9 10">
    <name type="scientific">Nocardioides baekrokdamisoli</name>
    <dbReference type="NCBI Taxonomy" id="1804624"/>
    <lineage>
        <taxon>Bacteria</taxon>
        <taxon>Bacillati</taxon>
        <taxon>Actinomycetota</taxon>
        <taxon>Actinomycetes</taxon>
        <taxon>Propionibacteriales</taxon>
        <taxon>Nocardioidaceae</taxon>
        <taxon>Nocardioides</taxon>
    </lineage>
</organism>
<dbReference type="GO" id="GO:0015099">
    <property type="term" value="F:nickel cation transmembrane transporter activity"/>
    <property type="evidence" value="ECO:0007669"/>
    <property type="project" value="UniProtKB-UniRule"/>
</dbReference>
<keyword evidence="6 8" id="KW-1133">Transmembrane helix</keyword>
<keyword evidence="10" id="KW-1185">Reference proteome</keyword>
<dbReference type="RefSeq" id="WP_231998852.1">
    <property type="nucleotide sequence ID" value="NZ_AP019307.1"/>
</dbReference>
<dbReference type="PANTHER" id="PTHR31611:SF0">
    <property type="entry name" value="HIGH-AFFINITY NICKEL TRANSPORT PROTEIN NIC1"/>
    <property type="match status" value="1"/>
</dbReference>
<name>A0A3G9IF20_9ACTN</name>
<comment type="similarity">
    <text evidence="2 8">Belongs to the NiCoT transporter (TC 2.A.52) family.</text>
</comment>
<evidence type="ECO:0000256" key="4">
    <source>
        <dbReference type="ARBA" id="ARBA00022596"/>
    </source>
</evidence>
<feature type="transmembrane region" description="Helical" evidence="8">
    <location>
        <begin position="279"/>
        <end position="306"/>
    </location>
</feature>
<evidence type="ECO:0000256" key="8">
    <source>
        <dbReference type="RuleBase" id="RU362101"/>
    </source>
</evidence>
<feature type="transmembrane region" description="Helical" evidence="8">
    <location>
        <begin position="42"/>
        <end position="61"/>
    </location>
</feature>
<accession>A0A3G9IF20</accession>
<reference evidence="9 10" key="1">
    <citation type="submission" date="2018-11" db="EMBL/GenBank/DDBJ databases">
        <title>Complete genome sequence of Nocardioides baekrokdamisoli strain KCTC 39748.</title>
        <authorList>
            <person name="Kang S.W."/>
            <person name="Lee K.C."/>
            <person name="Kim K.K."/>
            <person name="Kim J.S."/>
            <person name="Kim D.S."/>
            <person name="Ko S.H."/>
            <person name="Yang S.H."/>
            <person name="Shin Y.K."/>
            <person name="Lee J.S."/>
        </authorList>
    </citation>
    <scope>NUCLEOTIDE SEQUENCE [LARGE SCALE GENOMIC DNA]</scope>
    <source>
        <strain evidence="9 10">KCTC 39748</strain>
    </source>
</reference>
<evidence type="ECO:0000256" key="6">
    <source>
        <dbReference type="ARBA" id="ARBA00022989"/>
    </source>
</evidence>